<keyword evidence="10 11" id="KW-0998">Cell outer membrane</keyword>
<reference evidence="17 18" key="1">
    <citation type="submission" date="2020-09" db="EMBL/GenBank/DDBJ databases">
        <title>Sphingomonas sp., a new species isolated from pork steak.</title>
        <authorList>
            <person name="Heidler von Heilborn D."/>
        </authorList>
    </citation>
    <scope>NUCLEOTIDE SEQUENCE [LARGE SCALE GENOMIC DNA]</scope>
    <source>
        <strain evidence="18">S8-3T</strain>
    </source>
</reference>
<dbReference type="InterPro" id="IPR036942">
    <property type="entry name" value="Beta-barrel_TonB_sf"/>
</dbReference>
<evidence type="ECO:0000256" key="6">
    <source>
        <dbReference type="ARBA" id="ARBA00023004"/>
    </source>
</evidence>
<comment type="similarity">
    <text evidence="11 12">Belongs to the TonB-dependent receptor family.</text>
</comment>
<evidence type="ECO:0000256" key="7">
    <source>
        <dbReference type="ARBA" id="ARBA00023065"/>
    </source>
</evidence>
<feature type="domain" description="TonB-dependent receptor-like beta-barrel" evidence="15">
    <location>
        <begin position="281"/>
        <end position="702"/>
    </location>
</feature>
<dbReference type="Pfam" id="PF00593">
    <property type="entry name" value="TonB_dep_Rec_b-barrel"/>
    <property type="match status" value="1"/>
</dbReference>
<organism evidence="17 18">
    <name type="scientific">Sphingomonas alpina</name>
    <dbReference type="NCBI Taxonomy" id="653931"/>
    <lineage>
        <taxon>Bacteria</taxon>
        <taxon>Pseudomonadati</taxon>
        <taxon>Pseudomonadota</taxon>
        <taxon>Alphaproteobacteria</taxon>
        <taxon>Sphingomonadales</taxon>
        <taxon>Sphingomonadaceae</taxon>
        <taxon>Sphingomonas</taxon>
    </lineage>
</organism>
<dbReference type="SUPFAM" id="SSF56935">
    <property type="entry name" value="Porins"/>
    <property type="match status" value="1"/>
</dbReference>
<dbReference type="GO" id="GO:0009279">
    <property type="term" value="C:cell outer membrane"/>
    <property type="evidence" value="ECO:0007669"/>
    <property type="project" value="UniProtKB-SubCell"/>
</dbReference>
<feature type="signal peptide" evidence="14">
    <location>
        <begin position="1"/>
        <end position="25"/>
    </location>
</feature>
<comment type="subcellular location">
    <subcellularLocation>
        <location evidence="1 11">Cell outer membrane</location>
        <topology evidence="1 11">Multi-pass membrane protein</topology>
    </subcellularLocation>
</comment>
<evidence type="ECO:0000256" key="11">
    <source>
        <dbReference type="PROSITE-ProRule" id="PRU01360"/>
    </source>
</evidence>
<keyword evidence="5 11" id="KW-0812">Transmembrane</keyword>
<evidence type="ECO:0000256" key="3">
    <source>
        <dbReference type="ARBA" id="ARBA00022452"/>
    </source>
</evidence>
<dbReference type="AlphaFoldDB" id="A0A7H0LIM2"/>
<dbReference type="Pfam" id="PF07715">
    <property type="entry name" value="Plug"/>
    <property type="match status" value="1"/>
</dbReference>
<dbReference type="PANTHER" id="PTHR32552">
    <property type="entry name" value="FERRICHROME IRON RECEPTOR-RELATED"/>
    <property type="match status" value="1"/>
</dbReference>
<dbReference type="InterPro" id="IPR018247">
    <property type="entry name" value="EF_Hand_1_Ca_BS"/>
</dbReference>
<evidence type="ECO:0000256" key="14">
    <source>
        <dbReference type="SAM" id="SignalP"/>
    </source>
</evidence>
<protein>
    <submittedName>
        <fullName evidence="17">TonB-dependent receptor</fullName>
    </submittedName>
</protein>
<dbReference type="PROSITE" id="PS00018">
    <property type="entry name" value="EF_HAND_1"/>
    <property type="match status" value="1"/>
</dbReference>
<keyword evidence="14" id="KW-0732">Signal</keyword>
<dbReference type="KEGG" id="spap:H3Z74_23315"/>
<evidence type="ECO:0000256" key="8">
    <source>
        <dbReference type="ARBA" id="ARBA00023077"/>
    </source>
</evidence>
<dbReference type="RefSeq" id="WP_187761836.1">
    <property type="nucleotide sequence ID" value="NZ_CP061038.1"/>
</dbReference>
<evidence type="ECO:0000256" key="12">
    <source>
        <dbReference type="RuleBase" id="RU003357"/>
    </source>
</evidence>
<feature type="domain" description="TonB-dependent receptor plug" evidence="16">
    <location>
        <begin position="76"/>
        <end position="185"/>
    </location>
</feature>
<dbReference type="InterPro" id="IPR039426">
    <property type="entry name" value="TonB-dep_rcpt-like"/>
</dbReference>
<evidence type="ECO:0000256" key="13">
    <source>
        <dbReference type="SAM" id="MobiDB-lite"/>
    </source>
</evidence>
<dbReference type="PROSITE" id="PS52016">
    <property type="entry name" value="TONB_DEPENDENT_REC_3"/>
    <property type="match status" value="1"/>
</dbReference>
<dbReference type="Proteomes" id="UP000516148">
    <property type="component" value="Chromosome"/>
</dbReference>
<feature type="region of interest" description="Disordered" evidence="13">
    <location>
        <begin position="29"/>
        <end position="57"/>
    </location>
</feature>
<feature type="chain" id="PRO_5028911409" evidence="14">
    <location>
        <begin position="26"/>
        <end position="739"/>
    </location>
</feature>
<evidence type="ECO:0000256" key="4">
    <source>
        <dbReference type="ARBA" id="ARBA00022496"/>
    </source>
</evidence>
<evidence type="ECO:0000313" key="17">
    <source>
        <dbReference type="EMBL" id="QNQ09525.1"/>
    </source>
</evidence>
<evidence type="ECO:0000256" key="2">
    <source>
        <dbReference type="ARBA" id="ARBA00022448"/>
    </source>
</evidence>
<keyword evidence="2 11" id="KW-0813">Transport</keyword>
<keyword evidence="6" id="KW-0408">Iron</keyword>
<keyword evidence="8 12" id="KW-0798">TonB box</keyword>
<proteinExistence type="inferred from homology"/>
<keyword evidence="7" id="KW-0406">Ion transport</keyword>
<keyword evidence="9 11" id="KW-0472">Membrane</keyword>
<name>A0A7H0LIM2_9SPHN</name>
<evidence type="ECO:0000259" key="16">
    <source>
        <dbReference type="Pfam" id="PF07715"/>
    </source>
</evidence>
<dbReference type="PANTHER" id="PTHR32552:SF81">
    <property type="entry name" value="TONB-DEPENDENT OUTER MEMBRANE RECEPTOR"/>
    <property type="match status" value="1"/>
</dbReference>
<keyword evidence="3 11" id="KW-1134">Transmembrane beta strand</keyword>
<keyword evidence="4" id="KW-0410">Iron transport</keyword>
<dbReference type="InterPro" id="IPR000531">
    <property type="entry name" value="Beta-barrel_TonB"/>
</dbReference>
<sequence length="739" mass="79656">MHVSGLKTILLLGSAALICLPQAVAAQTVPGTTTPASPPAAADTPEQQSSEIPANEPGGLADIVVTATKRGQAQNVQDVPFAVTAFGSDQLDDQHVRSIAGLSYDIPNVQLTELGTSPGYANFSIRGLGINSSIPSIDPTVGTFIDGIYLGIGGGVVLDTFDLAGVEVLRGPQGLLFGRNVTGGAVVIRSTVPSNELHVDFKAALSTGLEKNISGVISGPLVKDRLQAKLAVYYDKDNGWFTNLYNNNHNFGKGETIIIRPALRFTPTETVEVIARFEHGHQFGDGARPTNFGLFGRDTFKISVNEEGLSRNNWNMASLETNFDVGFGDGKITNIAGYRNFQGDLITDIDSQPVTNYHFYTRTEQNQFSNELRYAGTFGAIDVTTGLYYFGQEINYLEKRLLAGGTLTIAGGGVQNQHSYGAFASFDVHVNGQITLNIGGRYSMEDKKVRIANIVAGGCDFDARTCNYTFFSKKDWNGFTPRLGVQYKPTGNTQLYAFWAKGFRSGGYNLRSINTAVPPGPFDQETQNSFEIGLKQEFGRIARINLAGFYNKIDNVQREIVTPVAGVGALQVVANAANVTIKGVDAEVVFMPVRGLTITGQLGYTDGNYDKIFADLNNDQVINAKDYALVLPRLSKWTYGGSIAYSLPVGTGTVDARAGANYRSLAYYNELNNGILPAATMVDGNLSYSKGRYKFSVFGTNLLNKVTYGISGPLPFIPGGTFSALNKGRVVGAEFQYKF</sequence>
<keyword evidence="18" id="KW-1185">Reference proteome</keyword>
<evidence type="ECO:0000313" key="18">
    <source>
        <dbReference type="Proteomes" id="UP000516148"/>
    </source>
</evidence>
<dbReference type="InterPro" id="IPR012910">
    <property type="entry name" value="Plug_dom"/>
</dbReference>
<gene>
    <name evidence="17" type="ORF">H3Z74_23315</name>
</gene>
<feature type="compositionally biased region" description="Low complexity" evidence="13">
    <location>
        <begin position="29"/>
        <end position="45"/>
    </location>
</feature>
<dbReference type="Gene3D" id="2.40.170.20">
    <property type="entry name" value="TonB-dependent receptor, beta-barrel domain"/>
    <property type="match status" value="1"/>
</dbReference>
<keyword evidence="17" id="KW-0675">Receptor</keyword>
<dbReference type="EMBL" id="CP061038">
    <property type="protein sequence ID" value="QNQ09525.1"/>
    <property type="molecule type" value="Genomic_DNA"/>
</dbReference>
<evidence type="ECO:0000259" key="15">
    <source>
        <dbReference type="Pfam" id="PF00593"/>
    </source>
</evidence>
<evidence type="ECO:0000256" key="5">
    <source>
        <dbReference type="ARBA" id="ARBA00022692"/>
    </source>
</evidence>
<evidence type="ECO:0000256" key="1">
    <source>
        <dbReference type="ARBA" id="ARBA00004571"/>
    </source>
</evidence>
<evidence type="ECO:0000256" key="10">
    <source>
        <dbReference type="ARBA" id="ARBA00023237"/>
    </source>
</evidence>
<evidence type="ECO:0000256" key="9">
    <source>
        <dbReference type="ARBA" id="ARBA00023136"/>
    </source>
</evidence>
<accession>A0A7H0LIM2</accession>
<dbReference type="GO" id="GO:0006826">
    <property type="term" value="P:iron ion transport"/>
    <property type="evidence" value="ECO:0007669"/>
    <property type="project" value="UniProtKB-KW"/>
</dbReference>